<evidence type="ECO:0000313" key="2">
    <source>
        <dbReference type="EMBL" id="PHT31791.1"/>
    </source>
</evidence>
<organism evidence="2 3">
    <name type="scientific">Capsicum baccatum</name>
    <name type="common">Peruvian pepper</name>
    <dbReference type="NCBI Taxonomy" id="33114"/>
    <lineage>
        <taxon>Eukaryota</taxon>
        <taxon>Viridiplantae</taxon>
        <taxon>Streptophyta</taxon>
        <taxon>Embryophyta</taxon>
        <taxon>Tracheophyta</taxon>
        <taxon>Spermatophyta</taxon>
        <taxon>Magnoliopsida</taxon>
        <taxon>eudicotyledons</taxon>
        <taxon>Gunneridae</taxon>
        <taxon>Pentapetalae</taxon>
        <taxon>asterids</taxon>
        <taxon>lamiids</taxon>
        <taxon>Solanales</taxon>
        <taxon>Solanaceae</taxon>
        <taxon>Solanoideae</taxon>
        <taxon>Capsiceae</taxon>
        <taxon>Capsicum</taxon>
    </lineage>
</organism>
<reference evidence="2 3" key="1">
    <citation type="journal article" date="2017" name="Genome Biol.">
        <title>New reference genome sequences of hot pepper reveal the massive evolution of plant disease-resistance genes by retroduplication.</title>
        <authorList>
            <person name="Kim S."/>
            <person name="Park J."/>
            <person name="Yeom S.I."/>
            <person name="Kim Y.M."/>
            <person name="Seo E."/>
            <person name="Kim K.T."/>
            <person name="Kim M.S."/>
            <person name="Lee J.M."/>
            <person name="Cheong K."/>
            <person name="Shin H.S."/>
            <person name="Kim S.B."/>
            <person name="Han K."/>
            <person name="Lee J."/>
            <person name="Park M."/>
            <person name="Lee H.A."/>
            <person name="Lee H.Y."/>
            <person name="Lee Y."/>
            <person name="Oh S."/>
            <person name="Lee J.H."/>
            <person name="Choi E."/>
            <person name="Choi E."/>
            <person name="Lee S.E."/>
            <person name="Jeon J."/>
            <person name="Kim H."/>
            <person name="Choi G."/>
            <person name="Song H."/>
            <person name="Lee J."/>
            <person name="Lee S.C."/>
            <person name="Kwon J.K."/>
            <person name="Lee H.Y."/>
            <person name="Koo N."/>
            <person name="Hong Y."/>
            <person name="Kim R.W."/>
            <person name="Kang W.H."/>
            <person name="Huh J.H."/>
            <person name="Kang B.C."/>
            <person name="Yang T.J."/>
            <person name="Lee Y.H."/>
            <person name="Bennetzen J.L."/>
            <person name="Choi D."/>
        </authorList>
    </citation>
    <scope>NUCLEOTIDE SEQUENCE [LARGE SCALE GENOMIC DNA]</scope>
    <source>
        <strain evidence="3">cv. PBC81</strain>
    </source>
</reference>
<accession>A0A2G2VFM3</accession>
<dbReference type="PANTHER" id="PTHR46713">
    <property type="entry name" value="F13M7.16 PROTEIN"/>
    <property type="match status" value="1"/>
</dbReference>
<dbReference type="OrthoDB" id="336240at2759"/>
<keyword evidence="3" id="KW-1185">Reference proteome</keyword>
<evidence type="ECO:0000313" key="3">
    <source>
        <dbReference type="Proteomes" id="UP000224567"/>
    </source>
</evidence>
<dbReference type="STRING" id="33114.A0A2G2VFM3"/>
<dbReference type="SUPFAM" id="SSF143503">
    <property type="entry name" value="PUG domain-like"/>
    <property type="match status" value="1"/>
</dbReference>
<dbReference type="Proteomes" id="UP000224567">
    <property type="component" value="Unassembled WGS sequence"/>
</dbReference>
<proteinExistence type="predicted"/>
<evidence type="ECO:0000256" key="1">
    <source>
        <dbReference type="SAM" id="MobiDB-lite"/>
    </source>
</evidence>
<gene>
    <name evidence="2" type="ORF">CQW23_28128</name>
</gene>
<feature type="region of interest" description="Disordered" evidence="1">
    <location>
        <begin position="61"/>
        <end position="92"/>
    </location>
</feature>
<name>A0A2G2VFM3_CAPBA</name>
<reference evidence="3" key="2">
    <citation type="journal article" date="2017" name="J. Anim. Genet.">
        <title>Multiple reference genome sequences of hot pepper reveal the massive evolution of plant disease resistance genes by retroduplication.</title>
        <authorList>
            <person name="Kim S."/>
            <person name="Park J."/>
            <person name="Yeom S.-I."/>
            <person name="Kim Y.-M."/>
            <person name="Seo E."/>
            <person name="Kim K.-T."/>
            <person name="Kim M.-S."/>
            <person name="Lee J.M."/>
            <person name="Cheong K."/>
            <person name="Shin H.-S."/>
            <person name="Kim S.-B."/>
            <person name="Han K."/>
            <person name="Lee J."/>
            <person name="Park M."/>
            <person name="Lee H.-A."/>
            <person name="Lee H.-Y."/>
            <person name="Lee Y."/>
            <person name="Oh S."/>
            <person name="Lee J.H."/>
            <person name="Choi E."/>
            <person name="Choi E."/>
            <person name="Lee S.E."/>
            <person name="Jeon J."/>
            <person name="Kim H."/>
            <person name="Choi G."/>
            <person name="Song H."/>
            <person name="Lee J."/>
            <person name="Lee S.-C."/>
            <person name="Kwon J.-K."/>
            <person name="Lee H.-Y."/>
            <person name="Koo N."/>
            <person name="Hong Y."/>
            <person name="Kim R.W."/>
            <person name="Kang W.-H."/>
            <person name="Huh J.H."/>
            <person name="Kang B.-C."/>
            <person name="Yang T.-J."/>
            <person name="Lee Y.-H."/>
            <person name="Bennetzen J.L."/>
            <person name="Choi D."/>
        </authorList>
    </citation>
    <scope>NUCLEOTIDE SEQUENCE [LARGE SCALE GENOMIC DNA]</scope>
    <source>
        <strain evidence="3">cv. PBC81</strain>
    </source>
</reference>
<sequence>MICSEVLAAGKPCILMLSSAKPATLLDLVIVIYFSPRLSSSLFFSADDLSAGFLRKQQCKKSFPSGDNVSERKRKLGLPPEDPAFPKPSTAPVVEEKKDDDAKVKTAFNTLLTYAKYVATNPNEKKFHKIRLLVMLLFSDKFRKYFENLEIALAFARAYELSITIGGIIR</sequence>
<dbReference type="EMBL" id="MLFT02000012">
    <property type="protein sequence ID" value="PHT31791.1"/>
    <property type="molecule type" value="Genomic_DNA"/>
</dbReference>
<dbReference type="PANTHER" id="PTHR46713:SF1">
    <property type="entry name" value="F13M7.16 PROTEIN"/>
    <property type="match status" value="1"/>
</dbReference>
<dbReference type="Gene3D" id="1.20.58.2190">
    <property type="match status" value="1"/>
</dbReference>
<dbReference type="AlphaFoldDB" id="A0A2G2VFM3"/>
<comment type="caution">
    <text evidence="2">The sequence shown here is derived from an EMBL/GenBank/DDBJ whole genome shotgun (WGS) entry which is preliminary data.</text>
</comment>
<protein>
    <submittedName>
        <fullName evidence="2">Uncharacterized protein</fullName>
    </submittedName>
</protein>
<dbReference type="InterPro" id="IPR036339">
    <property type="entry name" value="PUB-like_dom_sf"/>
</dbReference>